<reference evidence="1 2" key="1">
    <citation type="journal article" date="2019" name="Genome Biol. Evol.">
        <title>Insights into the evolution of the New World diploid cottons (Gossypium, subgenus Houzingenia) based on genome sequencing.</title>
        <authorList>
            <person name="Grover C.E."/>
            <person name="Arick M.A. 2nd"/>
            <person name="Thrash A."/>
            <person name="Conover J.L."/>
            <person name="Sanders W.S."/>
            <person name="Peterson D.G."/>
            <person name="Frelichowski J.E."/>
            <person name="Scheffler J.A."/>
            <person name="Scheffler B.E."/>
            <person name="Wendel J.F."/>
        </authorList>
    </citation>
    <scope>NUCLEOTIDE SEQUENCE [LARGE SCALE GENOMIC DNA]</scope>
    <source>
        <strain evidence="1">157</strain>
        <tissue evidence="1">Leaf</tissue>
    </source>
</reference>
<organism evidence="1 2">
    <name type="scientific">Gossypium lobatum</name>
    <dbReference type="NCBI Taxonomy" id="34289"/>
    <lineage>
        <taxon>Eukaryota</taxon>
        <taxon>Viridiplantae</taxon>
        <taxon>Streptophyta</taxon>
        <taxon>Embryophyta</taxon>
        <taxon>Tracheophyta</taxon>
        <taxon>Spermatophyta</taxon>
        <taxon>Magnoliopsida</taxon>
        <taxon>eudicotyledons</taxon>
        <taxon>Gunneridae</taxon>
        <taxon>Pentapetalae</taxon>
        <taxon>rosids</taxon>
        <taxon>malvids</taxon>
        <taxon>Malvales</taxon>
        <taxon>Malvaceae</taxon>
        <taxon>Malvoideae</taxon>
        <taxon>Gossypium</taxon>
    </lineage>
</organism>
<protein>
    <submittedName>
        <fullName evidence="1">Uncharacterized protein</fullName>
    </submittedName>
</protein>
<name>A0A7J8NIZ3_9ROSI</name>
<comment type="caution">
    <text evidence="1">The sequence shown here is derived from an EMBL/GenBank/DDBJ whole genome shotgun (WGS) entry which is preliminary data.</text>
</comment>
<sequence>ELAYDVEDVVENFALKIGSKTKDGLLGNCIKRSTCILNEGWSLQKTRLKIEKIIERIKDLVR</sequence>
<evidence type="ECO:0000313" key="1">
    <source>
        <dbReference type="EMBL" id="MBA0576820.1"/>
    </source>
</evidence>
<dbReference type="AlphaFoldDB" id="A0A7J8NIZ3"/>
<evidence type="ECO:0000313" key="2">
    <source>
        <dbReference type="Proteomes" id="UP000593572"/>
    </source>
</evidence>
<dbReference type="Proteomes" id="UP000593572">
    <property type="component" value="Unassembled WGS sequence"/>
</dbReference>
<keyword evidence="2" id="KW-1185">Reference proteome</keyword>
<feature type="non-terminal residue" evidence="1">
    <location>
        <position position="1"/>
    </location>
</feature>
<gene>
    <name evidence="1" type="ORF">Golob_025212</name>
</gene>
<accession>A0A7J8NIZ3</accession>
<proteinExistence type="predicted"/>
<dbReference type="EMBL" id="JABEZX010351583">
    <property type="protein sequence ID" value="MBA0576820.1"/>
    <property type="molecule type" value="Genomic_DNA"/>
</dbReference>